<protein>
    <recommendedName>
        <fullName evidence="2">DUF6535 domain-containing protein</fullName>
    </recommendedName>
</protein>
<evidence type="ECO:0000259" key="2">
    <source>
        <dbReference type="Pfam" id="PF20153"/>
    </source>
</evidence>
<dbReference type="Pfam" id="PF20153">
    <property type="entry name" value="DUF6535"/>
    <property type="match status" value="1"/>
</dbReference>
<evidence type="ECO:0000313" key="4">
    <source>
        <dbReference type="Proteomes" id="UP001175227"/>
    </source>
</evidence>
<evidence type="ECO:0000313" key="3">
    <source>
        <dbReference type="EMBL" id="KAK0474788.1"/>
    </source>
</evidence>
<feature type="domain" description="DUF6535" evidence="2">
    <location>
        <begin position="174"/>
        <end position="279"/>
    </location>
</feature>
<feature type="region of interest" description="Disordered" evidence="1">
    <location>
        <begin position="93"/>
        <end position="124"/>
    </location>
</feature>
<gene>
    <name evidence="3" type="ORF">IW261DRAFT_1422642</name>
</gene>
<dbReference type="Proteomes" id="UP001175227">
    <property type="component" value="Unassembled WGS sequence"/>
</dbReference>
<name>A0AA39P0J3_9AGAR</name>
<sequence length="343" mass="38042">MFRTPIALEIAITTIVGQGRRRSGTRLTVLSCHYNSELERNLTTLARIRIPMGAYFVTLTLEGTQESARSCSCGDGGKTNSADFNFQADGRCSGGEHREELAEQGVESNEEEEENQASAAASSVSANAADAKKIFGTTRRLDSTAKKGTDAYNYQEKYPMDTIYEVTTPNAGVWRTYEDESCIYGANMVEESRDNVDVLLVFVNAYSRLFDIVADYVSKVSLFYTVMSTFVAQTSQSLQADYVAMSASLLYESVLIQHAIANGSSINSYHCLTAITPSTRSLCGLQSIADFMISHWDQIWDFSSHKSDAAYRVLTDLLAKHIPPFLPVFHESQCLQFRKPYLS</sequence>
<dbReference type="InterPro" id="IPR045338">
    <property type="entry name" value="DUF6535"/>
</dbReference>
<reference evidence="3" key="1">
    <citation type="submission" date="2023-06" db="EMBL/GenBank/DDBJ databases">
        <authorList>
            <consortium name="Lawrence Berkeley National Laboratory"/>
            <person name="Ahrendt S."/>
            <person name="Sahu N."/>
            <person name="Indic B."/>
            <person name="Wong-Bajracharya J."/>
            <person name="Merenyi Z."/>
            <person name="Ke H.-M."/>
            <person name="Monk M."/>
            <person name="Kocsube S."/>
            <person name="Drula E."/>
            <person name="Lipzen A."/>
            <person name="Balint B."/>
            <person name="Henrissat B."/>
            <person name="Andreopoulos B."/>
            <person name="Martin F.M."/>
            <person name="Harder C.B."/>
            <person name="Rigling D."/>
            <person name="Ford K.L."/>
            <person name="Foster G.D."/>
            <person name="Pangilinan J."/>
            <person name="Papanicolaou A."/>
            <person name="Barry K."/>
            <person name="LaButti K."/>
            <person name="Viragh M."/>
            <person name="Koriabine M."/>
            <person name="Yan M."/>
            <person name="Riley R."/>
            <person name="Champramary S."/>
            <person name="Plett K.L."/>
            <person name="Tsai I.J."/>
            <person name="Slot J."/>
            <person name="Sipos G."/>
            <person name="Plett J."/>
            <person name="Nagy L.G."/>
            <person name="Grigoriev I.V."/>
        </authorList>
    </citation>
    <scope>NUCLEOTIDE SEQUENCE</scope>
    <source>
        <strain evidence="3">ICMP 16352</strain>
    </source>
</reference>
<organism evidence="3 4">
    <name type="scientific">Armillaria novae-zelandiae</name>
    <dbReference type="NCBI Taxonomy" id="153914"/>
    <lineage>
        <taxon>Eukaryota</taxon>
        <taxon>Fungi</taxon>
        <taxon>Dikarya</taxon>
        <taxon>Basidiomycota</taxon>
        <taxon>Agaricomycotina</taxon>
        <taxon>Agaricomycetes</taxon>
        <taxon>Agaricomycetidae</taxon>
        <taxon>Agaricales</taxon>
        <taxon>Marasmiineae</taxon>
        <taxon>Physalacriaceae</taxon>
        <taxon>Armillaria</taxon>
    </lineage>
</organism>
<proteinExistence type="predicted"/>
<accession>A0AA39P0J3</accession>
<dbReference type="EMBL" id="JAUEPR010000025">
    <property type="protein sequence ID" value="KAK0474788.1"/>
    <property type="molecule type" value="Genomic_DNA"/>
</dbReference>
<evidence type="ECO:0000256" key="1">
    <source>
        <dbReference type="SAM" id="MobiDB-lite"/>
    </source>
</evidence>
<keyword evidence="4" id="KW-1185">Reference proteome</keyword>
<dbReference type="AlphaFoldDB" id="A0AA39P0J3"/>
<comment type="caution">
    <text evidence="3">The sequence shown here is derived from an EMBL/GenBank/DDBJ whole genome shotgun (WGS) entry which is preliminary data.</text>
</comment>